<protein>
    <submittedName>
        <fullName evidence="4">Transmembrane protein 273</fullName>
    </submittedName>
</protein>
<dbReference type="Pfam" id="PF14986">
    <property type="entry name" value="DUF4514"/>
    <property type="match status" value="1"/>
</dbReference>
<reference evidence="4" key="2">
    <citation type="submission" date="2025-08" db="UniProtKB">
        <authorList>
            <consortium name="Ensembl"/>
        </authorList>
    </citation>
    <scope>IDENTIFICATION</scope>
    <source>
        <strain evidence="4">Thoroughbred</strain>
    </source>
</reference>
<proteinExistence type="predicted"/>
<feature type="transmembrane region" description="Helical" evidence="2">
    <location>
        <begin position="35"/>
        <end position="55"/>
    </location>
</feature>
<feature type="chain" id="PRO_5040506896" evidence="3">
    <location>
        <begin position="25"/>
        <end position="203"/>
    </location>
</feature>
<keyword evidence="3" id="KW-0732">Signal</keyword>
<evidence type="ECO:0000256" key="2">
    <source>
        <dbReference type="SAM" id="Phobius"/>
    </source>
</evidence>
<evidence type="ECO:0000256" key="3">
    <source>
        <dbReference type="SAM" id="SignalP"/>
    </source>
</evidence>
<dbReference type="InterPro" id="IPR029395">
    <property type="entry name" value="DUF4514"/>
</dbReference>
<dbReference type="AlphaFoldDB" id="A0A9L0R2M2"/>
<sequence length="203" mass="21570">MSLGARMLRAFLLLLDAGGAQVLATGKSAGAETDIKYALIGTALGVAISAGFLVLKICLIKKHLWDNESTDQRSTNPDPNDTTVRKKRAPRSNLHFSESPSVQPDSLTSLASRCYLSLCPAYLFLKLVSGFPGADNTPTYRGIAALSENSFVLGESQVPLCNSGTSGVRSSCSPGLPVFSGHQCLKCKSWRGPAILDPLLKKT</sequence>
<evidence type="ECO:0000313" key="4">
    <source>
        <dbReference type="Ensembl" id="ENSECAP00000056688.1"/>
    </source>
</evidence>
<accession>A0A9L0R2M2</accession>
<feature type="compositionally biased region" description="Polar residues" evidence="1">
    <location>
        <begin position="94"/>
        <end position="105"/>
    </location>
</feature>
<reference evidence="4" key="3">
    <citation type="submission" date="2025-09" db="UniProtKB">
        <authorList>
            <consortium name="Ensembl"/>
        </authorList>
    </citation>
    <scope>IDENTIFICATION</scope>
    <source>
        <strain evidence="4">Thoroughbred</strain>
    </source>
</reference>
<dbReference type="GeneTree" id="ENSGT00390000000409"/>
<keyword evidence="2" id="KW-0812">Transmembrane</keyword>
<dbReference type="Ensembl" id="ENSECAT00000116802.1">
    <property type="protein sequence ID" value="ENSECAP00000056688.1"/>
    <property type="gene ID" value="ENSECAG00000046787.1"/>
</dbReference>
<evidence type="ECO:0000256" key="1">
    <source>
        <dbReference type="SAM" id="MobiDB-lite"/>
    </source>
</evidence>
<evidence type="ECO:0000313" key="5">
    <source>
        <dbReference type="Proteomes" id="UP000002281"/>
    </source>
</evidence>
<dbReference type="Proteomes" id="UP000002281">
    <property type="component" value="Chromosome 1"/>
</dbReference>
<keyword evidence="2" id="KW-1133">Transmembrane helix</keyword>
<dbReference type="PANTHER" id="PTHR37857:SF1">
    <property type="entry name" value="TRANSMEMBRANE PROTEIN 273"/>
    <property type="match status" value="1"/>
</dbReference>
<name>A0A9L0R2M2_HORSE</name>
<feature type="signal peptide" evidence="3">
    <location>
        <begin position="1"/>
        <end position="24"/>
    </location>
</feature>
<gene>
    <name evidence="4" type="primary">TMEM273</name>
</gene>
<dbReference type="PANTHER" id="PTHR37857">
    <property type="entry name" value="TRANSMEMBRANE PROTEIN 273"/>
    <property type="match status" value="1"/>
</dbReference>
<feature type="compositionally biased region" description="Polar residues" evidence="1">
    <location>
        <begin position="72"/>
        <end position="82"/>
    </location>
</feature>
<keyword evidence="5" id="KW-1185">Reference proteome</keyword>
<organism evidence="4 5">
    <name type="scientific">Equus caballus</name>
    <name type="common">Horse</name>
    <dbReference type="NCBI Taxonomy" id="9796"/>
    <lineage>
        <taxon>Eukaryota</taxon>
        <taxon>Metazoa</taxon>
        <taxon>Chordata</taxon>
        <taxon>Craniata</taxon>
        <taxon>Vertebrata</taxon>
        <taxon>Euteleostomi</taxon>
        <taxon>Mammalia</taxon>
        <taxon>Eutheria</taxon>
        <taxon>Laurasiatheria</taxon>
        <taxon>Perissodactyla</taxon>
        <taxon>Equidae</taxon>
        <taxon>Equus</taxon>
    </lineage>
</organism>
<keyword evidence="2" id="KW-0472">Membrane</keyword>
<feature type="region of interest" description="Disordered" evidence="1">
    <location>
        <begin position="69"/>
        <end position="105"/>
    </location>
</feature>
<reference evidence="4 5" key="1">
    <citation type="journal article" date="2009" name="Science">
        <title>Genome sequence, comparative analysis, and population genetics of the domestic horse.</title>
        <authorList>
            <consortium name="Broad Institute Genome Sequencing Platform"/>
            <consortium name="Broad Institute Whole Genome Assembly Team"/>
            <person name="Wade C.M."/>
            <person name="Giulotto E."/>
            <person name="Sigurdsson S."/>
            <person name="Zoli M."/>
            <person name="Gnerre S."/>
            <person name="Imsland F."/>
            <person name="Lear T.L."/>
            <person name="Adelson D.L."/>
            <person name="Bailey E."/>
            <person name="Bellone R.R."/>
            <person name="Bloecker H."/>
            <person name="Distl O."/>
            <person name="Edgar R.C."/>
            <person name="Garber M."/>
            <person name="Leeb T."/>
            <person name="Mauceli E."/>
            <person name="MacLeod J.N."/>
            <person name="Penedo M.C.T."/>
            <person name="Raison J.M."/>
            <person name="Sharpe T."/>
            <person name="Vogel J."/>
            <person name="Andersson L."/>
            <person name="Antczak D.F."/>
            <person name="Biagi T."/>
            <person name="Binns M.M."/>
            <person name="Chowdhary B.P."/>
            <person name="Coleman S.J."/>
            <person name="Della Valle G."/>
            <person name="Fryc S."/>
            <person name="Guerin G."/>
            <person name="Hasegawa T."/>
            <person name="Hill E.W."/>
            <person name="Jurka J."/>
            <person name="Kiialainen A."/>
            <person name="Lindgren G."/>
            <person name="Liu J."/>
            <person name="Magnani E."/>
            <person name="Mickelson J.R."/>
            <person name="Murray J."/>
            <person name="Nergadze S.G."/>
            <person name="Onofrio R."/>
            <person name="Pedroni S."/>
            <person name="Piras M.F."/>
            <person name="Raudsepp T."/>
            <person name="Rocchi M."/>
            <person name="Roeed K.H."/>
            <person name="Ryder O.A."/>
            <person name="Searle S."/>
            <person name="Skow L."/>
            <person name="Swinburne J.E."/>
            <person name="Syvaenen A.C."/>
            <person name="Tozaki T."/>
            <person name="Valberg S.J."/>
            <person name="Vaudin M."/>
            <person name="White J.R."/>
            <person name="Zody M.C."/>
            <person name="Lander E.S."/>
            <person name="Lindblad-Toh K."/>
        </authorList>
    </citation>
    <scope>NUCLEOTIDE SEQUENCE [LARGE SCALE GENOMIC DNA]</scope>
    <source>
        <strain evidence="4 5">Thoroughbred</strain>
    </source>
</reference>